<name>A0AA48L851_9TREE</name>
<evidence type="ECO:0000313" key="2">
    <source>
        <dbReference type="EMBL" id="BEI93685.1"/>
    </source>
</evidence>
<dbReference type="RefSeq" id="XP_060458950.1">
    <property type="nucleotide sequence ID" value="XM_060602570.1"/>
</dbReference>
<keyword evidence="3" id="KW-1185">Reference proteome</keyword>
<dbReference type="KEGG" id="ccac:CcaHIS019_0601440"/>
<reference evidence="2" key="1">
    <citation type="journal article" date="2023" name="BMC Genomics">
        <title>Chromosome-level genome assemblies of Cutaneotrichosporon spp. (Trichosporonales, Basidiomycota) reveal imbalanced evolution between nucleotide sequences and chromosome synteny.</title>
        <authorList>
            <person name="Kobayashi Y."/>
            <person name="Kayamori A."/>
            <person name="Aoki K."/>
            <person name="Shiwa Y."/>
            <person name="Matsutani M."/>
            <person name="Fujita N."/>
            <person name="Sugita T."/>
            <person name="Iwasaki W."/>
            <person name="Tanaka N."/>
            <person name="Takashima M."/>
        </authorList>
    </citation>
    <scope>NUCLEOTIDE SEQUENCE</scope>
    <source>
        <strain evidence="2">HIS019</strain>
    </source>
</reference>
<accession>A0AA48L851</accession>
<dbReference type="AlphaFoldDB" id="A0AA48L851"/>
<proteinExistence type="predicted"/>
<organism evidence="2 3">
    <name type="scientific">Cutaneotrichosporon cavernicola</name>
    <dbReference type="NCBI Taxonomy" id="279322"/>
    <lineage>
        <taxon>Eukaryota</taxon>
        <taxon>Fungi</taxon>
        <taxon>Dikarya</taxon>
        <taxon>Basidiomycota</taxon>
        <taxon>Agaricomycotina</taxon>
        <taxon>Tremellomycetes</taxon>
        <taxon>Trichosporonales</taxon>
        <taxon>Trichosporonaceae</taxon>
        <taxon>Cutaneotrichosporon</taxon>
    </lineage>
</organism>
<protein>
    <submittedName>
        <fullName evidence="2">Uncharacterized protein</fullName>
    </submittedName>
</protein>
<feature type="region of interest" description="Disordered" evidence="1">
    <location>
        <begin position="1"/>
        <end position="20"/>
    </location>
</feature>
<evidence type="ECO:0000256" key="1">
    <source>
        <dbReference type="SAM" id="MobiDB-lite"/>
    </source>
</evidence>
<dbReference type="Proteomes" id="UP001233271">
    <property type="component" value="Chromosome 6"/>
</dbReference>
<sequence length="226" mass="26143">MDPAKSTFSPPHPRGRPHHEGVKMYSDRAKALRIAPLKYSLVFLLNIGEVFKMVNDRIKHCQDCVIKYRDMLSDTRIRIQELQLSLEEIKFLTALDEQRFNLLNVRIHVAIIRHRTLQPPLEPNFVVISNMTNPDGLPSLHIHLPLLNLSMTEAECEHMWTYFEGMQASLARLKVRECTNIASLRDKALRAQACLTYMTPILKGVVDLRKAILRCIMVAQWRMEMA</sequence>
<dbReference type="EMBL" id="AP028217">
    <property type="protein sequence ID" value="BEI93685.1"/>
    <property type="molecule type" value="Genomic_DNA"/>
</dbReference>
<evidence type="ECO:0000313" key="3">
    <source>
        <dbReference type="Proteomes" id="UP001233271"/>
    </source>
</evidence>
<dbReference type="GeneID" id="85497555"/>
<gene>
    <name evidence="2" type="ORF">CcaverHIS019_0601440</name>
</gene>